<keyword evidence="4 6" id="KW-0472">Membrane</keyword>
<feature type="region of interest" description="Disordered" evidence="5">
    <location>
        <begin position="98"/>
        <end position="159"/>
    </location>
</feature>
<sequence>MNQSLQFLRIEFERQKYLGYSDLALSFTLSLFLHIAVVLFFILGSDRLKPKIEISLTQTQIVTIIKQDSSKAKLPPVSDLPVVRTPVPVPAHIAPALESLRKADQGSTPIDEERIKSSMVKPAGVESDREKPEQTHSHQDHDKKKPEDQVVVTSPYPGRALRDARNEKVQEDILKFTEENFARVVANWKRPKQYAHKISVVIQVILNNQGRIIRSTIKKSSGDAALDLSALEAVNRTGFMILPDNPDIPVALFRRLNLEFDSNM</sequence>
<proteinExistence type="predicted"/>
<evidence type="ECO:0000256" key="6">
    <source>
        <dbReference type="SAM" id="Phobius"/>
    </source>
</evidence>
<dbReference type="Gene3D" id="3.30.1150.10">
    <property type="match status" value="1"/>
</dbReference>
<evidence type="ECO:0000256" key="1">
    <source>
        <dbReference type="ARBA" id="ARBA00004167"/>
    </source>
</evidence>
<accession>A0A1Y0IAH0</accession>
<evidence type="ECO:0000256" key="3">
    <source>
        <dbReference type="ARBA" id="ARBA00022989"/>
    </source>
</evidence>
<dbReference type="SUPFAM" id="SSF74653">
    <property type="entry name" value="TolA/TonB C-terminal domain"/>
    <property type="match status" value="1"/>
</dbReference>
<organism evidence="7 8">
    <name type="scientific">Oleiphilus messinensis</name>
    <dbReference type="NCBI Taxonomy" id="141451"/>
    <lineage>
        <taxon>Bacteria</taxon>
        <taxon>Pseudomonadati</taxon>
        <taxon>Pseudomonadota</taxon>
        <taxon>Gammaproteobacteria</taxon>
        <taxon>Oceanospirillales</taxon>
        <taxon>Oleiphilaceae</taxon>
        <taxon>Oleiphilus</taxon>
    </lineage>
</organism>
<evidence type="ECO:0008006" key="9">
    <source>
        <dbReference type="Google" id="ProtNLM"/>
    </source>
</evidence>
<name>A0A1Y0IAH0_9GAMM</name>
<dbReference type="AlphaFoldDB" id="A0A1Y0IAH0"/>
<feature type="compositionally biased region" description="Basic and acidic residues" evidence="5">
    <location>
        <begin position="126"/>
        <end position="148"/>
    </location>
</feature>
<dbReference type="KEGG" id="ome:OLMES_2330"/>
<keyword evidence="3 6" id="KW-1133">Transmembrane helix</keyword>
<dbReference type="InterPro" id="IPR006260">
    <property type="entry name" value="TonB/TolA_C"/>
</dbReference>
<protein>
    <recommendedName>
        <fullName evidence="9">TonB C-terminal domain-containing protein</fullName>
    </recommendedName>
</protein>
<dbReference type="Pfam" id="PF13103">
    <property type="entry name" value="TonB_2"/>
    <property type="match status" value="1"/>
</dbReference>
<evidence type="ECO:0000313" key="7">
    <source>
        <dbReference type="EMBL" id="ARU56393.1"/>
    </source>
</evidence>
<dbReference type="Proteomes" id="UP000196027">
    <property type="component" value="Chromosome"/>
</dbReference>
<evidence type="ECO:0000256" key="2">
    <source>
        <dbReference type="ARBA" id="ARBA00022692"/>
    </source>
</evidence>
<gene>
    <name evidence="7" type="ORF">OLMES_2330</name>
</gene>
<evidence type="ECO:0000313" key="8">
    <source>
        <dbReference type="Proteomes" id="UP000196027"/>
    </source>
</evidence>
<comment type="subcellular location">
    <subcellularLocation>
        <location evidence="1">Membrane</location>
        <topology evidence="1">Single-pass membrane protein</topology>
    </subcellularLocation>
</comment>
<dbReference type="NCBIfam" id="TIGR01352">
    <property type="entry name" value="tonB_Cterm"/>
    <property type="match status" value="1"/>
</dbReference>
<reference evidence="7 8" key="1">
    <citation type="submission" date="2017-05" db="EMBL/GenBank/DDBJ databases">
        <title>Genomic insights into alkan degradation activity of Oleiphilus messinensis.</title>
        <authorList>
            <person name="Kozyavkin S.A."/>
            <person name="Slesarev A.I."/>
            <person name="Golyshin P.N."/>
            <person name="Korzhenkov A."/>
            <person name="Golyshina O.N."/>
            <person name="Toshchakov S.V."/>
        </authorList>
    </citation>
    <scope>NUCLEOTIDE SEQUENCE [LARGE SCALE GENOMIC DNA]</scope>
    <source>
        <strain evidence="7 8">ME102</strain>
    </source>
</reference>
<dbReference type="GO" id="GO:0016020">
    <property type="term" value="C:membrane"/>
    <property type="evidence" value="ECO:0007669"/>
    <property type="project" value="UniProtKB-SubCell"/>
</dbReference>
<feature type="transmembrane region" description="Helical" evidence="6">
    <location>
        <begin position="23"/>
        <end position="43"/>
    </location>
</feature>
<keyword evidence="2 6" id="KW-0812">Transmembrane</keyword>
<evidence type="ECO:0000256" key="5">
    <source>
        <dbReference type="SAM" id="MobiDB-lite"/>
    </source>
</evidence>
<keyword evidence="8" id="KW-1185">Reference proteome</keyword>
<dbReference type="EMBL" id="CP021425">
    <property type="protein sequence ID" value="ARU56393.1"/>
    <property type="molecule type" value="Genomic_DNA"/>
</dbReference>
<dbReference type="RefSeq" id="WP_087461382.1">
    <property type="nucleotide sequence ID" value="NZ_CP021425.1"/>
</dbReference>
<evidence type="ECO:0000256" key="4">
    <source>
        <dbReference type="ARBA" id="ARBA00023136"/>
    </source>
</evidence>